<protein>
    <recommendedName>
        <fullName evidence="5">Alcohol dehydrogenase</fullName>
    </recommendedName>
</protein>
<dbReference type="Gene3D" id="3.40.50.720">
    <property type="entry name" value="NAD(P)-binding Rossmann-like Domain"/>
    <property type="match status" value="1"/>
</dbReference>
<evidence type="ECO:0008006" key="5">
    <source>
        <dbReference type="Google" id="ProtNLM"/>
    </source>
</evidence>
<dbReference type="SUPFAM" id="SSF51735">
    <property type="entry name" value="NAD(P)-binding Rossmann-fold domains"/>
    <property type="match status" value="1"/>
</dbReference>
<keyword evidence="2" id="KW-0560">Oxidoreductase</keyword>
<dbReference type="PANTHER" id="PTHR42820:SF16">
    <property type="entry name" value="SHORT-CHAIN DEHYDROGENASE REDUCTASE 3B"/>
    <property type="match status" value="1"/>
</dbReference>
<dbReference type="HOGENOM" id="CLU_010194_2_10_1"/>
<dbReference type="GO" id="GO:0016491">
    <property type="term" value="F:oxidoreductase activity"/>
    <property type="evidence" value="ECO:0007669"/>
    <property type="project" value="UniProtKB-KW"/>
</dbReference>
<evidence type="ECO:0000313" key="4">
    <source>
        <dbReference type="Proteomes" id="UP000008694"/>
    </source>
</evidence>
<dbReference type="AlphaFoldDB" id="D7LFZ5"/>
<gene>
    <name evidence="3" type="ORF">ARALYDRAFT_483890</name>
</gene>
<dbReference type="Gramene" id="fgenesh2_kg.4__2950__AT2G47150.1">
    <property type="protein sequence ID" value="fgenesh2_kg.4__2950__AT2G47150.1"/>
    <property type="gene ID" value="fgenesh2_kg.4__2950__AT2G47150.1"/>
</dbReference>
<name>D7LFZ5_ARALL</name>
<dbReference type="EMBL" id="GL348716">
    <property type="protein sequence ID" value="EFH58369.1"/>
    <property type="molecule type" value="Genomic_DNA"/>
</dbReference>
<sequence>RLDGKIVIIIGGASGIGAESARLFTDHGAKVVIVDVQEELGQNVAVSIGKDKASFYRCDVTNETEVENAVNKPGVLETPGSILDLNLERFDRTMAVNVRGAAVFIKHAARAMVEKGTRGSIVCTTSVTSGIGGQGPHEYTTSKHGLGNMGLELTVRDGGVLRS</sequence>
<accession>D7LFZ5</accession>
<feature type="non-terminal residue" evidence="3">
    <location>
        <position position="1"/>
    </location>
</feature>
<evidence type="ECO:0000313" key="3">
    <source>
        <dbReference type="EMBL" id="EFH58369.1"/>
    </source>
</evidence>
<dbReference type="PRINTS" id="PR00081">
    <property type="entry name" value="GDHRDH"/>
</dbReference>
<reference evidence="4" key="1">
    <citation type="journal article" date="2011" name="Nat. Genet.">
        <title>The Arabidopsis lyrata genome sequence and the basis of rapid genome size change.</title>
        <authorList>
            <person name="Hu T.T."/>
            <person name="Pattyn P."/>
            <person name="Bakker E.G."/>
            <person name="Cao J."/>
            <person name="Cheng J.-F."/>
            <person name="Clark R.M."/>
            <person name="Fahlgren N."/>
            <person name="Fawcett J.A."/>
            <person name="Grimwood J."/>
            <person name="Gundlach H."/>
            <person name="Haberer G."/>
            <person name="Hollister J.D."/>
            <person name="Ossowski S."/>
            <person name="Ottilar R.P."/>
            <person name="Salamov A.A."/>
            <person name="Schneeberger K."/>
            <person name="Spannagl M."/>
            <person name="Wang X."/>
            <person name="Yang L."/>
            <person name="Nasrallah M.E."/>
            <person name="Bergelson J."/>
            <person name="Carrington J.C."/>
            <person name="Gaut B.S."/>
            <person name="Schmutz J."/>
            <person name="Mayer K.F.X."/>
            <person name="Van de Peer Y."/>
            <person name="Grigoriev I.V."/>
            <person name="Nordborg M."/>
            <person name="Weigel D."/>
            <person name="Guo Y.-L."/>
        </authorList>
    </citation>
    <scope>NUCLEOTIDE SEQUENCE [LARGE SCALE GENOMIC DNA]</scope>
    <source>
        <strain evidence="4">cv. MN47</strain>
    </source>
</reference>
<dbReference type="InterPro" id="IPR036291">
    <property type="entry name" value="NAD(P)-bd_dom_sf"/>
</dbReference>
<evidence type="ECO:0000256" key="1">
    <source>
        <dbReference type="ARBA" id="ARBA00006484"/>
    </source>
</evidence>
<dbReference type="STRING" id="81972.D7LFZ5"/>
<dbReference type="Proteomes" id="UP000008694">
    <property type="component" value="Unassembled WGS sequence"/>
</dbReference>
<dbReference type="InterPro" id="IPR002347">
    <property type="entry name" value="SDR_fam"/>
</dbReference>
<comment type="similarity">
    <text evidence="1">Belongs to the short-chain dehydrogenases/reductases (SDR) family.</text>
</comment>
<organism evidence="4">
    <name type="scientific">Arabidopsis lyrata subsp. lyrata</name>
    <name type="common">Lyre-leaved rock-cress</name>
    <dbReference type="NCBI Taxonomy" id="81972"/>
    <lineage>
        <taxon>Eukaryota</taxon>
        <taxon>Viridiplantae</taxon>
        <taxon>Streptophyta</taxon>
        <taxon>Embryophyta</taxon>
        <taxon>Tracheophyta</taxon>
        <taxon>Spermatophyta</taxon>
        <taxon>Magnoliopsida</taxon>
        <taxon>eudicotyledons</taxon>
        <taxon>Gunneridae</taxon>
        <taxon>Pentapetalae</taxon>
        <taxon>rosids</taxon>
        <taxon>malvids</taxon>
        <taxon>Brassicales</taxon>
        <taxon>Brassicaceae</taxon>
        <taxon>Camelineae</taxon>
        <taxon>Arabidopsis</taxon>
    </lineage>
</organism>
<evidence type="ECO:0000256" key="2">
    <source>
        <dbReference type="ARBA" id="ARBA00023002"/>
    </source>
</evidence>
<proteinExistence type="inferred from homology"/>
<dbReference type="Pfam" id="PF00106">
    <property type="entry name" value="adh_short"/>
    <property type="match status" value="1"/>
</dbReference>
<keyword evidence="4" id="KW-1185">Reference proteome</keyword>
<dbReference type="PANTHER" id="PTHR42820">
    <property type="entry name" value="SHORT-CHAIN DEHYDROGENASE REDUCTASE"/>
    <property type="match status" value="1"/>
</dbReference>
<dbReference type="eggNOG" id="KOG0725">
    <property type="taxonomic scope" value="Eukaryota"/>
</dbReference>